<dbReference type="InterPro" id="IPR014729">
    <property type="entry name" value="Rossmann-like_a/b/a_fold"/>
</dbReference>
<dbReference type="AlphaFoldDB" id="A0A972FZR1"/>
<sequence>MFWVKKLLSQLAMPVPFVCLLLLLVFLFWRHRRLARPLSLLALTLLVLLSSVWGSNLLLRPLESSYGVNNQAITGACLVMVLGSGHDDSLAGSATQQLSPVALARLTEGLRQLTLGQDCKLMVSGWNGETNSRSHARVMADAAMELGVAEDKILLLPLARDTIEEAEYAKFQIADAPFRLVTSATHMPRSMQIFTAQGLQPEAAPTDFLAREDYWWRLDARQLLASQRAIHEYLGQLWFRLKQEQDQSEV</sequence>
<dbReference type="PANTHER" id="PTHR30336">
    <property type="entry name" value="INNER MEMBRANE PROTEIN, PROBABLE PERMEASE"/>
    <property type="match status" value="1"/>
</dbReference>
<evidence type="ECO:0000259" key="2">
    <source>
        <dbReference type="Pfam" id="PF02698"/>
    </source>
</evidence>
<dbReference type="RefSeq" id="WP_169563213.1">
    <property type="nucleotide sequence ID" value="NZ_JAAXYH010000002.1"/>
</dbReference>
<dbReference type="GO" id="GO:0043164">
    <property type="term" value="P:Gram-negative-bacterium-type cell wall biogenesis"/>
    <property type="evidence" value="ECO:0007669"/>
    <property type="project" value="TreeGrafter"/>
</dbReference>
<dbReference type="Proteomes" id="UP000737113">
    <property type="component" value="Unassembled WGS sequence"/>
</dbReference>
<evidence type="ECO:0000313" key="3">
    <source>
        <dbReference type="EMBL" id="NMH64544.1"/>
    </source>
</evidence>
<dbReference type="GO" id="GO:0000270">
    <property type="term" value="P:peptidoglycan metabolic process"/>
    <property type="evidence" value="ECO:0007669"/>
    <property type="project" value="TreeGrafter"/>
</dbReference>
<dbReference type="InterPro" id="IPR051599">
    <property type="entry name" value="Cell_Envelope_Assoc"/>
</dbReference>
<dbReference type="Gene3D" id="3.40.50.620">
    <property type="entry name" value="HUPs"/>
    <property type="match status" value="1"/>
</dbReference>
<reference evidence="3" key="1">
    <citation type="submission" date="2020-04" db="EMBL/GenBank/DDBJ databases">
        <title>Description of Shewanella salipaludis sp. nov., isolated from a salt marsh.</title>
        <authorList>
            <person name="Park S."/>
            <person name="Yoon J.-H."/>
        </authorList>
    </citation>
    <scope>NUCLEOTIDE SEQUENCE</scope>
    <source>
        <strain evidence="3">SHSM-M6</strain>
    </source>
</reference>
<keyword evidence="1" id="KW-1133">Transmembrane helix</keyword>
<dbReference type="PANTHER" id="PTHR30336:SF4">
    <property type="entry name" value="ENVELOPE BIOGENESIS FACTOR ELYC"/>
    <property type="match status" value="1"/>
</dbReference>
<dbReference type="InterPro" id="IPR003848">
    <property type="entry name" value="DUF218"/>
</dbReference>
<feature type="domain" description="DUF218" evidence="2">
    <location>
        <begin position="79"/>
        <end position="235"/>
    </location>
</feature>
<dbReference type="Pfam" id="PF02698">
    <property type="entry name" value="DUF218"/>
    <property type="match status" value="1"/>
</dbReference>
<accession>A0A972FZR1</accession>
<dbReference type="CDD" id="cd06259">
    <property type="entry name" value="YdcF-like"/>
    <property type="match status" value="1"/>
</dbReference>
<organism evidence="3 4">
    <name type="scientific">Shewanella salipaludis</name>
    <dbReference type="NCBI Taxonomy" id="2723052"/>
    <lineage>
        <taxon>Bacteria</taxon>
        <taxon>Pseudomonadati</taxon>
        <taxon>Pseudomonadota</taxon>
        <taxon>Gammaproteobacteria</taxon>
        <taxon>Alteromonadales</taxon>
        <taxon>Shewanellaceae</taxon>
        <taxon>Shewanella</taxon>
    </lineage>
</organism>
<keyword evidence="1" id="KW-0472">Membrane</keyword>
<name>A0A972FZR1_9GAMM</name>
<proteinExistence type="predicted"/>
<dbReference type="EMBL" id="JAAXYH010000002">
    <property type="protein sequence ID" value="NMH64544.1"/>
    <property type="molecule type" value="Genomic_DNA"/>
</dbReference>
<feature type="transmembrane region" description="Helical" evidence="1">
    <location>
        <begin position="38"/>
        <end position="59"/>
    </location>
</feature>
<gene>
    <name evidence="3" type="ORF">HC757_05100</name>
</gene>
<feature type="transmembrane region" description="Helical" evidence="1">
    <location>
        <begin position="12"/>
        <end position="29"/>
    </location>
</feature>
<evidence type="ECO:0000313" key="4">
    <source>
        <dbReference type="Proteomes" id="UP000737113"/>
    </source>
</evidence>
<keyword evidence="1" id="KW-0812">Transmembrane</keyword>
<evidence type="ECO:0000256" key="1">
    <source>
        <dbReference type="SAM" id="Phobius"/>
    </source>
</evidence>
<comment type="caution">
    <text evidence="3">The sequence shown here is derived from an EMBL/GenBank/DDBJ whole genome shotgun (WGS) entry which is preliminary data.</text>
</comment>
<protein>
    <submittedName>
        <fullName evidence="3">YdcF family protein</fullName>
    </submittedName>
</protein>
<keyword evidence="4" id="KW-1185">Reference proteome</keyword>
<dbReference type="GO" id="GO:0005886">
    <property type="term" value="C:plasma membrane"/>
    <property type="evidence" value="ECO:0007669"/>
    <property type="project" value="TreeGrafter"/>
</dbReference>